<dbReference type="SMART" id="SM00812">
    <property type="entry name" value="Alpha_L_fucos"/>
    <property type="match status" value="1"/>
</dbReference>
<dbReference type="PANTHER" id="PTHR10030">
    <property type="entry name" value="ALPHA-L-FUCOSIDASE"/>
    <property type="match status" value="1"/>
</dbReference>
<dbReference type="Gene3D" id="3.20.20.80">
    <property type="entry name" value="Glycosidases"/>
    <property type="match status" value="1"/>
</dbReference>
<dbReference type="EMBL" id="LESJ01000004">
    <property type="protein sequence ID" value="RBT69331.1"/>
    <property type="molecule type" value="Genomic_DNA"/>
</dbReference>
<dbReference type="InterPro" id="IPR057739">
    <property type="entry name" value="Glyco_hydro_29_N"/>
</dbReference>
<dbReference type="RefSeq" id="WP_096710234.1">
    <property type="nucleotide sequence ID" value="NZ_CAXSZU010000001.1"/>
</dbReference>
<feature type="domain" description="Glycoside hydrolase family 29 N-terminal" evidence="6">
    <location>
        <begin position="47"/>
        <end position="339"/>
    </location>
</feature>
<name>A0AB37IDG3_ENTHR</name>
<evidence type="ECO:0000256" key="1">
    <source>
        <dbReference type="ARBA" id="ARBA00007951"/>
    </source>
</evidence>
<evidence type="ECO:0000259" key="6">
    <source>
        <dbReference type="Pfam" id="PF01120"/>
    </source>
</evidence>
<keyword evidence="4" id="KW-0378">Hydrolase</keyword>
<accession>A0AB37IDG3</accession>
<comment type="caution">
    <text evidence="7">The sequence shown here is derived from an EMBL/GenBank/DDBJ whole genome shotgun (WGS) entry which is preliminary data.</text>
</comment>
<sequence length="475" mass="54078">MDISKAVQVYPSQRQMTWQAMEFYGFIHFGMNTMTDREWGLGHEDPNLFDPKELNCLEWAKTMKSAGMKGAILTCKHHDGFCLWPSAYSKHTVASSLWKDGQGDVVKEFADACRQTGLKFGIYLSPWDRTEATYGEGKSYDDFYVNQLTELLTQYGEIFEVWFDGANGEGDNGKQQVYDWDRYYEVIRRLQPQAVIAVCGPDVRWVGNEAGQTRKNEWSVVPVTLRNAEKIAKDSQQVDDGLFSQKVSSVDEDLGSRTALENYTGQLVWYPAEVNTSIRPGWFYHQNEDQKVRSSNELFELYRRSVGGNGTFLLNLPPTPAGQLADPDKKVLAELGRMIEEIKTNQPELQGELVFSSSCEVVDPVEFQIQKEQKKSSWKPAADDSTPMMTLSWQTAKTLNTLILQEDISVSQRVEGCNISYLTEEGYQPLAKIESIGYKRIIDFEKITTTQIKLEFVAYREYPTLSGLYALLVNK</sequence>
<proteinExistence type="inferred from homology"/>
<evidence type="ECO:0000313" key="8">
    <source>
        <dbReference type="Proteomes" id="UP000253498"/>
    </source>
</evidence>
<dbReference type="GO" id="GO:0016139">
    <property type="term" value="P:glycoside catabolic process"/>
    <property type="evidence" value="ECO:0007669"/>
    <property type="project" value="TreeGrafter"/>
</dbReference>
<dbReference type="InterPro" id="IPR017853">
    <property type="entry name" value="GH"/>
</dbReference>
<dbReference type="Proteomes" id="UP000253498">
    <property type="component" value="Unassembled WGS sequence"/>
</dbReference>
<evidence type="ECO:0000256" key="3">
    <source>
        <dbReference type="ARBA" id="ARBA00022729"/>
    </source>
</evidence>
<dbReference type="GO" id="GO:0006004">
    <property type="term" value="P:fucose metabolic process"/>
    <property type="evidence" value="ECO:0007669"/>
    <property type="project" value="TreeGrafter"/>
</dbReference>
<dbReference type="Gene3D" id="2.60.120.260">
    <property type="entry name" value="Galactose-binding domain-like"/>
    <property type="match status" value="1"/>
</dbReference>
<organism evidence="7 8">
    <name type="scientific">Enterococcus hirae</name>
    <dbReference type="NCBI Taxonomy" id="1354"/>
    <lineage>
        <taxon>Bacteria</taxon>
        <taxon>Bacillati</taxon>
        <taxon>Bacillota</taxon>
        <taxon>Bacilli</taxon>
        <taxon>Lactobacillales</taxon>
        <taxon>Enterococcaceae</taxon>
        <taxon>Enterococcus</taxon>
    </lineage>
</organism>
<evidence type="ECO:0000313" key="7">
    <source>
        <dbReference type="EMBL" id="RBT69331.1"/>
    </source>
</evidence>
<dbReference type="SMR" id="A0AB37IDG3"/>
<dbReference type="Pfam" id="PF01120">
    <property type="entry name" value="Alpha_L_fucos"/>
    <property type="match status" value="1"/>
</dbReference>
<dbReference type="GO" id="GO:0004560">
    <property type="term" value="F:alpha-L-fucosidase activity"/>
    <property type="evidence" value="ECO:0007669"/>
    <property type="project" value="InterPro"/>
</dbReference>
<evidence type="ECO:0000256" key="4">
    <source>
        <dbReference type="ARBA" id="ARBA00022801"/>
    </source>
</evidence>
<reference evidence="7 8" key="1">
    <citation type="submission" date="2015-06" db="EMBL/GenBank/DDBJ databases">
        <title>The Genome Sequence of Enterococcus hirae 88EA1.</title>
        <authorList>
            <consortium name="The Broad Institute Genomics Platform"/>
            <consortium name="The Broad Institute Genome Sequencing Center for Infectious Disease"/>
            <person name="Earl A.M."/>
            <person name="Van Tyne D."/>
            <person name="Lebreton F."/>
            <person name="Saavedra J.T."/>
            <person name="Gilmore M.S."/>
            <person name="Manson McGuire A."/>
            <person name="Clock S."/>
            <person name="Crupain M."/>
            <person name="Rangan U."/>
            <person name="Young S."/>
            <person name="Abouelleil A."/>
            <person name="Cao P."/>
            <person name="Chapman S.B."/>
            <person name="Griggs A."/>
            <person name="Priest M."/>
            <person name="Shea T."/>
            <person name="Wortman J."/>
            <person name="Nusbaum C."/>
            <person name="Birren B."/>
        </authorList>
    </citation>
    <scope>NUCLEOTIDE SEQUENCE [LARGE SCALE GENOMIC DNA]</scope>
    <source>
        <strain evidence="7 8">88EA1</strain>
    </source>
</reference>
<dbReference type="InterPro" id="IPR000933">
    <property type="entry name" value="Glyco_hydro_29"/>
</dbReference>
<evidence type="ECO:0000256" key="5">
    <source>
        <dbReference type="ARBA" id="ARBA00023295"/>
    </source>
</evidence>
<evidence type="ECO:0000256" key="2">
    <source>
        <dbReference type="ARBA" id="ARBA00012662"/>
    </source>
</evidence>
<comment type="similarity">
    <text evidence="1">Belongs to the glycosyl hydrolase 29 family.</text>
</comment>
<dbReference type="SUPFAM" id="SSF51445">
    <property type="entry name" value="(Trans)glycosidases"/>
    <property type="match status" value="1"/>
</dbReference>
<protein>
    <recommendedName>
        <fullName evidence="2">alpha-L-fucosidase</fullName>
        <ecNumber evidence="2">3.2.1.51</ecNumber>
    </recommendedName>
</protein>
<dbReference type="GO" id="GO:0005764">
    <property type="term" value="C:lysosome"/>
    <property type="evidence" value="ECO:0007669"/>
    <property type="project" value="TreeGrafter"/>
</dbReference>
<dbReference type="AlphaFoldDB" id="A0AB37IDG3"/>
<keyword evidence="5" id="KW-0326">Glycosidase</keyword>
<dbReference type="PANTHER" id="PTHR10030:SF37">
    <property type="entry name" value="ALPHA-L-FUCOSIDASE-RELATED"/>
    <property type="match status" value="1"/>
</dbReference>
<gene>
    <name evidence="7" type="ORF">EB03_01001</name>
</gene>
<dbReference type="EC" id="3.2.1.51" evidence="2"/>
<keyword evidence="3" id="KW-0732">Signal</keyword>